<dbReference type="GeneID" id="118903398"/>
<evidence type="ECO:0000256" key="1">
    <source>
        <dbReference type="SAM" id="Coils"/>
    </source>
</evidence>
<gene>
    <name evidence="5" type="primary">CAGE1</name>
</gene>
<dbReference type="Proteomes" id="UP000694857">
    <property type="component" value="Chromosome 11"/>
</dbReference>
<dbReference type="PANTHER" id="PTHR36864:SF1">
    <property type="entry name" value="CANCER-ASSOCIATED GENE 1 PROTEIN"/>
    <property type="match status" value="1"/>
</dbReference>
<dbReference type="InterPro" id="IPR052686">
    <property type="entry name" value="CAGE1_homolog"/>
</dbReference>
<reference evidence="5" key="2">
    <citation type="submission" date="2025-08" db="UniProtKB">
        <authorList>
            <consortium name="RefSeq"/>
        </authorList>
    </citation>
    <scope>IDENTIFICATION</scope>
    <source>
        <tissue evidence="5">Epidermis and Blubber</tissue>
    </source>
</reference>
<proteinExistence type="predicted"/>
<keyword evidence="1" id="KW-0175">Coiled coil</keyword>
<dbReference type="RefSeq" id="XP_036724335.1">
    <property type="nucleotide sequence ID" value="XM_036868440.1"/>
</dbReference>
<evidence type="ECO:0000313" key="5">
    <source>
        <dbReference type="RefSeq" id="XP_036724335.1"/>
    </source>
</evidence>
<evidence type="ECO:0000256" key="2">
    <source>
        <dbReference type="SAM" id="MobiDB-lite"/>
    </source>
</evidence>
<name>A0A8B8YX52_BALMU</name>
<keyword evidence="4" id="KW-1185">Reference proteome</keyword>
<dbReference type="InterPro" id="IPR029381">
    <property type="entry name" value="CAGE1_N"/>
</dbReference>
<feature type="region of interest" description="Disordered" evidence="2">
    <location>
        <begin position="92"/>
        <end position="112"/>
    </location>
</feature>
<dbReference type="CTD" id="285782"/>
<dbReference type="AlphaFoldDB" id="A0A8B8YX52"/>
<accession>A0A8B8YX52</accession>
<reference evidence="4" key="1">
    <citation type="submission" date="2024-06" db="UniProtKB">
        <authorList>
            <consortium name="RefSeq"/>
        </authorList>
    </citation>
    <scope>NUCLEOTIDE SEQUENCE [LARGE SCALE GENOMIC DNA]</scope>
</reference>
<feature type="coiled-coil region" evidence="1">
    <location>
        <begin position="272"/>
        <end position="524"/>
    </location>
</feature>
<dbReference type="Pfam" id="PF15066">
    <property type="entry name" value="CAGE1"/>
    <property type="match status" value="1"/>
</dbReference>
<dbReference type="KEGG" id="bmus:118903398"/>
<feature type="coiled-coil region" evidence="1">
    <location>
        <begin position="689"/>
        <end position="769"/>
    </location>
</feature>
<evidence type="ECO:0000259" key="3">
    <source>
        <dbReference type="Pfam" id="PF15066"/>
    </source>
</evidence>
<sequence>MFQTPFTTAQAAFPYLEDRGKDVNVGNYSQNVPTQPVDTSISSFRQFEPLCKFHQTEAFNNEMITFQNLTEGLSYTEEPELQRHVYNYAEDTNIQEDSFKEENPKGTSTSTNKDQLVLECVRQPPRSPPLIHCSGEMLKFMEMSLANSTAMESALNPSQPQGFLCEENLHSDVEQPLYKENSFNLLDLRANYKTEEIAGSSKGIQNPTDIPEMSVRHQKEVAVEGRESPEIVSTWSPTGISWSGGAARENCMTPDTEQSLESSQPLEEDMALNEVLRKLKRTNKEQQTLIQDLQHSNMYLEKKVEELQMKTTKQHVFVDIINKLKENVEELIEDKYRVMLEKNDTEKTLQDLHEILVNTQKHLQESRNEKETLQLEFKKIKGNYVSLQERYMTEMQQKNKAANQCMEMDRALSKKEEEVERLQQLKGELEKATTSALDLLKKEKETREQEFLSLQEEFQKREKENLGERQKLKSRLEKLVAQVQNLQFISDNEKAKNTELQQQINKVKNENSKLQQQVGRSEEQNYVPKCEIAQLKENLEEGIESDMAKDAKMIHSNLFLNHSPCEGESLNPPDMKRTSQLTSKICNLLALMVRLLMCQDITNPDAEHFKENEKVSDIMLQKLKSFHLKKKKLDKELLKHKDRITAFRELIANEKSFQDQDTEVTDFDSNEAKNVGDVPVLLGAKLDQYHNLNEELDFLIAKLGNLLELKEDHCNRLIEENDKYQRHLGNLINKVTSYEEIIECADRRLMISNSQIAHLEERNKHLEDLIRRPRERARKPRLRSHPKSMTVVGHTDDNYKECYIPM</sequence>
<dbReference type="OrthoDB" id="9898225at2759"/>
<dbReference type="PANTHER" id="PTHR36864">
    <property type="entry name" value="CANCER-ASSOCIATED GENE 1 PROTEIN"/>
    <property type="match status" value="1"/>
</dbReference>
<evidence type="ECO:0000313" key="4">
    <source>
        <dbReference type="Proteomes" id="UP000694857"/>
    </source>
</evidence>
<organism evidence="4 5">
    <name type="scientific">Balaenoptera musculus</name>
    <name type="common">Blue whale</name>
    <dbReference type="NCBI Taxonomy" id="9771"/>
    <lineage>
        <taxon>Eukaryota</taxon>
        <taxon>Metazoa</taxon>
        <taxon>Chordata</taxon>
        <taxon>Craniata</taxon>
        <taxon>Vertebrata</taxon>
        <taxon>Euteleostomi</taxon>
        <taxon>Mammalia</taxon>
        <taxon>Eutheria</taxon>
        <taxon>Laurasiatheria</taxon>
        <taxon>Artiodactyla</taxon>
        <taxon>Whippomorpha</taxon>
        <taxon>Cetacea</taxon>
        <taxon>Mysticeti</taxon>
        <taxon>Balaenopteridae</taxon>
        <taxon>Balaenoptera</taxon>
    </lineage>
</organism>
<feature type="domain" description="Cancer-associated gene protein 1 N-terminal" evidence="3">
    <location>
        <begin position="7"/>
        <end position="484"/>
    </location>
</feature>
<protein>
    <submittedName>
        <fullName evidence="5">Cancer-associated gene 1 protein</fullName>
    </submittedName>
</protein>